<reference evidence="2" key="2">
    <citation type="journal article" date="2017" name="Nat. Plants">
        <title>The Aegilops tauschii genome reveals multiple impacts of transposons.</title>
        <authorList>
            <person name="Zhao G."/>
            <person name="Zou C."/>
            <person name="Li K."/>
            <person name="Wang K."/>
            <person name="Li T."/>
            <person name="Gao L."/>
            <person name="Zhang X."/>
            <person name="Wang H."/>
            <person name="Yang Z."/>
            <person name="Liu X."/>
            <person name="Jiang W."/>
            <person name="Mao L."/>
            <person name="Kong X."/>
            <person name="Jiao Y."/>
            <person name="Jia J."/>
        </authorList>
    </citation>
    <scope>NUCLEOTIDE SEQUENCE [LARGE SCALE GENOMIC DNA]</scope>
    <source>
        <strain evidence="2">cv. AL8/78</strain>
    </source>
</reference>
<name>A0A452Z303_AEGTS</name>
<dbReference type="Gramene" id="AET1Gv20616000.2">
    <property type="protein sequence ID" value="AET1Gv20616000.2"/>
    <property type="gene ID" value="AET1Gv20616000"/>
</dbReference>
<evidence type="ECO:0000313" key="1">
    <source>
        <dbReference type="EnsemblPlants" id="AET1Gv20616000.2"/>
    </source>
</evidence>
<reference evidence="2" key="1">
    <citation type="journal article" date="2014" name="Science">
        <title>Ancient hybridizations among the ancestral genomes of bread wheat.</title>
        <authorList>
            <consortium name="International Wheat Genome Sequencing Consortium,"/>
            <person name="Marcussen T."/>
            <person name="Sandve S.R."/>
            <person name="Heier L."/>
            <person name="Spannagl M."/>
            <person name="Pfeifer M."/>
            <person name="Jakobsen K.S."/>
            <person name="Wulff B.B."/>
            <person name="Steuernagel B."/>
            <person name="Mayer K.F."/>
            <person name="Olsen O.A."/>
        </authorList>
    </citation>
    <scope>NUCLEOTIDE SEQUENCE [LARGE SCALE GENOMIC DNA]</scope>
    <source>
        <strain evidence="2">cv. AL8/78</strain>
    </source>
</reference>
<evidence type="ECO:0000313" key="2">
    <source>
        <dbReference type="Proteomes" id="UP000015105"/>
    </source>
</evidence>
<protein>
    <submittedName>
        <fullName evidence="1">Uncharacterized protein</fullName>
    </submittedName>
</protein>
<accession>A0A452Z303</accession>
<sequence length="81" mass="9535">IHPPTSINTLFGTWLNGVDKYIAKRIQIGICALLWAIWNTRNDMIFNGTNFTNFLQVIYRAIAWIRMWSLLTYADFREPLD</sequence>
<reference evidence="1" key="5">
    <citation type="journal article" date="2021" name="G3 (Bethesda)">
        <title>Aegilops tauschii genome assembly Aet v5.0 features greater sequence contiguity and improved annotation.</title>
        <authorList>
            <person name="Wang L."/>
            <person name="Zhu T."/>
            <person name="Rodriguez J.C."/>
            <person name="Deal K.R."/>
            <person name="Dubcovsky J."/>
            <person name="McGuire P.E."/>
            <person name="Lux T."/>
            <person name="Spannagl M."/>
            <person name="Mayer K.F.X."/>
            <person name="Baldrich P."/>
            <person name="Meyers B.C."/>
            <person name="Huo N."/>
            <person name="Gu Y.Q."/>
            <person name="Zhou H."/>
            <person name="Devos K.M."/>
            <person name="Bennetzen J.L."/>
            <person name="Unver T."/>
            <person name="Budak H."/>
            <person name="Gulick P.J."/>
            <person name="Galiba G."/>
            <person name="Kalapos B."/>
            <person name="Nelson D.R."/>
            <person name="Li P."/>
            <person name="You F.M."/>
            <person name="Luo M.C."/>
            <person name="Dvorak J."/>
        </authorList>
    </citation>
    <scope>NUCLEOTIDE SEQUENCE [LARGE SCALE GENOMIC DNA]</scope>
    <source>
        <strain evidence="1">cv. AL8/78</strain>
    </source>
</reference>
<keyword evidence="2" id="KW-1185">Reference proteome</keyword>
<reference evidence="1" key="4">
    <citation type="submission" date="2019-03" db="UniProtKB">
        <authorList>
            <consortium name="EnsemblPlants"/>
        </authorList>
    </citation>
    <scope>IDENTIFICATION</scope>
</reference>
<proteinExistence type="predicted"/>
<dbReference type="Proteomes" id="UP000015105">
    <property type="component" value="Chromosome 1D"/>
</dbReference>
<organism evidence="1 2">
    <name type="scientific">Aegilops tauschii subsp. strangulata</name>
    <name type="common">Goatgrass</name>
    <dbReference type="NCBI Taxonomy" id="200361"/>
    <lineage>
        <taxon>Eukaryota</taxon>
        <taxon>Viridiplantae</taxon>
        <taxon>Streptophyta</taxon>
        <taxon>Embryophyta</taxon>
        <taxon>Tracheophyta</taxon>
        <taxon>Spermatophyta</taxon>
        <taxon>Magnoliopsida</taxon>
        <taxon>Liliopsida</taxon>
        <taxon>Poales</taxon>
        <taxon>Poaceae</taxon>
        <taxon>BOP clade</taxon>
        <taxon>Pooideae</taxon>
        <taxon>Triticodae</taxon>
        <taxon>Triticeae</taxon>
        <taxon>Triticinae</taxon>
        <taxon>Aegilops</taxon>
    </lineage>
</organism>
<dbReference type="AlphaFoldDB" id="A0A452Z303"/>
<reference evidence="1" key="3">
    <citation type="journal article" date="2017" name="Nature">
        <title>Genome sequence of the progenitor of the wheat D genome Aegilops tauschii.</title>
        <authorList>
            <person name="Luo M.C."/>
            <person name="Gu Y.Q."/>
            <person name="Puiu D."/>
            <person name="Wang H."/>
            <person name="Twardziok S.O."/>
            <person name="Deal K.R."/>
            <person name="Huo N."/>
            <person name="Zhu T."/>
            <person name="Wang L."/>
            <person name="Wang Y."/>
            <person name="McGuire P.E."/>
            <person name="Liu S."/>
            <person name="Long H."/>
            <person name="Ramasamy R.K."/>
            <person name="Rodriguez J.C."/>
            <person name="Van S.L."/>
            <person name="Yuan L."/>
            <person name="Wang Z."/>
            <person name="Xia Z."/>
            <person name="Xiao L."/>
            <person name="Anderson O.D."/>
            <person name="Ouyang S."/>
            <person name="Liang Y."/>
            <person name="Zimin A.V."/>
            <person name="Pertea G."/>
            <person name="Qi P."/>
            <person name="Bennetzen J.L."/>
            <person name="Dai X."/>
            <person name="Dawson M.W."/>
            <person name="Muller H.G."/>
            <person name="Kugler K."/>
            <person name="Rivarola-Duarte L."/>
            <person name="Spannagl M."/>
            <person name="Mayer K.F.X."/>
            <person name="Lu F.H."/>
            <person name="Bevan M.W."/>
            <person name="Leroy P."/>
            <person name="Li P."/>
            <person name="You F.M."/>
            <person name="Sun Q."/>
            <person name="Liu Z."/>
            <person name="Lyons E."/>
            <person name="Wicker T."/>
            <person name="Salzberg S.L."/>
            <person name="Devos K.M."/>
            <person name="Dvorak J."/>
        </authorList>
    </citation>
    <scope>NUCLEOTIDE SEQUENCE [LARGE SCALE GENOMIC DNA]</scope>
    <source>
        <strain evidence="1">cv. AL8/78</strain>
    </source>
</reference>
<dbReference type="EnsemblPlants" id="AET1Gv20616000.2">
    <property type="protein sequence ID" value="AET1Gv20616000.2"/>
    <property type="gene ID" value="AET1Gv20616000"/>
</dbReference>